<gene>
    <name evidence="3" type="ORF">SAMN04488135_10335</name>
</gene>
<dbReference type="InterPro" id="IPR000868">
    <property type="entry name" value="Isochorismatase-like_dom"/>
</dbReference>
<dbReference type="AlphaFoldDB" id="A0A1M5SB50"/>
<dbReference type="RefSeq" id="WP_073102238.1">
    <property type="nucleotide sequence ID" value="NZ_FQXE01000003.1"/>
</dbReference>
<protein>
    <submittedName>
        <fullName evidence="3">Nicotinamidase-related amidase</fullName>
    </submittedName>
</protein>
<dbReference type="InterPro" id="IPR050272">
    <property type="entry name" value="Isochorismatase-like_hydrls"/>
</dbReference>
<dbReference type="SUPFAM" id="SSF52499">
    <property type="entry name" value="Isochorismatase-like hydrolases"/>
    <property type="match status" value="1"/>
</dbReference>
<dbReference type="PANTHER" id="PTHR43540">
    <property type="entry name" value="PEROXYUREIDOACRYLATE/UREIDOACRYLATE AMIDOHYDROLASE-RELATED"/>
    <property type="match status" value="1"/>
</dbReference>
<dbReference type="OrthoDB" id="5360912at2"/>
<name>A0A1M5SB50_9BURK</name>
<feature type="domain" description="Isochorismatase-like" evidence="2">
    <location>
        <begin position="8"/>
        <end position="180"/>
    </location>
</feature>
<evidence type="ECO:0000313" key="3">
    <source>
        <dbReference type="EMBL" id="SHH35862.1"/>
    </source>
</evidence>
<evidence type="ECO:0000259" key="2">
    <source>
        <dbReference type="Pfam" id="PF00857"/>
    </source>
</evidence>
<sequence length="220" mass="23493">MSVSPRRALVVIDVQNEYVTGKLLIEHPPVQTSLFNIGLAMDAARAASIPVIVVQHDAPKDAPLFAKGSAGWELHPLVAERRADHRVNKSMASAFTGTGLAQWLAEKAIDTLAVVGYMTHNCCAATIYHASHDGLNVEFLADAAGAPSYENAAGSASAEEIHRVFSTVFHSSFAAVTTTENWIAAVNGGRAIERDNIYLSNQRTKRATPGGLSARHAVHI</sequence>
<dbReference type="Pfam" id="PF00857">
    <property type="entry name" value="Isochorismatase"/>
    <property type="match status" value="1"/>
</dbReference>
<dbReference type="GO" id="GO:0016787">
    <property type="term" value="F:hydrolase activity"/>
    <property type="evidence" value="ECO:0007669"/>
    <property type="project" value="UniProtKB-KW"/>
</dbReference>
<organism evidence="3 4">
    <name type="scientific">Pollutimonas bauzanensis</name>
    <dbReference type="NCBI Taxonomy" id="658167"/>
    <lineage>
        <taxon>Bacteria</taxon>
        <taxon>Pseudomonadati</taxon>
        <taxon>Pseudomonadota</taxon>
        <taxon>Betaproteobacteria</taxon>
        <taxon>Burkholderiales</taxon>
        <taxon>Alcaligenaceae</taxon>
        <taxon>Pollutimonas</taxon>
    </lineage>
</organism>
<proteinExistence type="predicted"/>
<dbReference type="InterPro" id="IPR036380">
    <property type="entry name" value="Isochorismatase-like_sf"/>
</dbReference>
<dbReference type="Gene3D" id="3.40.50.850">
    <property type="entry name" value="Isochorismatase-like"/>
    <property type="match status" value="1"/>
</dbReference>
<keyword evidence="4" id="KW-1185">Reference proteome</keyword>
<keyword evidence="1" id="KW-0378">Hydrolase</keyword>
<accession>A0A1M5SB50</accession>
<dbReference type="STRING" id="658167.SAMN04488135_10335"/>
<dbReference type="Proteomes" id="UP000184226">
    <property type="component" value="Unassembled WGS sequence"/>
</dbReference>
<dbReference type="EMBL" id="FQXE01000003">
    <property type="protein sequence ID" value="SHH35862.1"/>
    <property type="molecule type" value="Genomic_DNA"/>
</dbReference>
<evidence type="ECO:0000313" key="4">
    <source>
        <dbReference type="Proteomes" id="UP000184226"/>
    </source>
</evidence>
<dbReference type="CDD" id="cd01014">
    <property type="entry name" value="nicotinamidase_related"/>
    <property type="match status" value="1"/>
</dbReference>
<evidence type="ECO:0000256" key="1">
    <source>
        <dbReference type="ARBA" id="ARBA00022801"/>
    </source>
</evidence>
<dbReference type="PANTHER" id="PTHR43540:SF6">
    <property type="entry name" value="ISOCHORISMATASE-LIKE DOMAIN-CONTAINING PROTEIN"/>
    <property type="match status" value="1"/>
</dbReference>
<reference evidence="3 4" key="1">
    <citation type="submission" date="2016-11" db="EMBL/GenBank/DDBJ databases">
        <authorList>
            <person name="Jaros S."/>
            <person name="Januszkiewicz K."/>
            <person name="Wedrychowicz H."/>
        </authorList>
    </citation>
    <scope>NUCLEOTIDE SEQUENCE [LARGE SCALE GENOMIC DNA]</scope>
    <source>
        <strain evidence="3 4">CGMCC 1.10190</strain>
    </source>
</reference>